<sequence>MTERSGSDGFMSIGNRTMHQSYAYVRFSTTYLNIYRSEFLENNVPPTYNEKIYIS</sequence>
<evidence type="ECO:0000313" key="1">
    <source>
        <dbReference type="EMBL" id="CDP98016.1"/>
    </source>
</evidence>
<accession>A0A0J9XXY1</accession>
<name>A0A0J9XXY1_BRUMA</name>
<proteinExistence type="predicted"/>
<reference evidence="1" key="2">
    <citation type="submission" date="2012-12" db="EMBL/GenBank/DDBJ databases">
        <authorList>
            <person name="Gao Y.W."/>
            <person name="Fan S.T."/>
            <person name="Sun H.T."/>
            <person name="Wang Z."/>
            <person name="Gao X.L."/>
            <person name="Li Y.G."/>
            <person name="Wang T.C."/>
            <person name="Zhang K."/>
            <person name="Xu W.W."/>
            <person name="Yu Z.J."/>
            <person name="Xia X.Z."/>
        </authorList>
    </citation>
    <scope>NUCLEOTIDE SEQUENCE</scope>
    <source>
        <strain evidence="1">FR3</strain>
    </source>
</reference>
<organism evidence="1">
    <name type="scientific">Brugia malayi</name>
    <name type="common">Filarial nematode worm</name>
    <dbReference type="NCBI Taxonomy" id="6279"/>
    <lineage>
        <taxon>Eukaryota</taxon>
        <taxon>Metazoa</taxon>
        <taxon>Ecdysozoa</taxon>
        <taxon>Nematoda</taxon>
        <taxon>Chromadorea</taxon>
        <taxon>Rhabditida</taxon>
        <taxon>Spirurina</taxon>
        <taxon>Spiruromorpha</taxon>
        <taxon>Filarioidea</taxon>
        <taxon>Onchocercidae</taxon>
        <taxon>Brugia</taxon>
    </lineage>
</organism>
<reference evidence="1" key="1">
    <citation type="journal article" date="2007" name="Science">
        <title>Draft genome of the filarial nematode parasite Brugia malayi.</title>
        <authorList>
            <person name="Ghedin E."/>
            <person name="Wang S."/>
            <person name="Spiro D."/>
            <person name="Caler E."/>
            <person name="Zhao Q."/>
            <person name="Crabtree J."/>
            <person name="Allen J.E."/>
            <person name="Delcher A.L."/>
            <person name="Guiliano D.B."/>
            <person name="Miranda-Saavedra D."/>
            <person name="Angiuoli S.V."/>
            <person name="Creasy T."/>
            <person name="Amedeo P."/>
            <person name="Haas B."/>
            <person name="El-Sayed N.M."/>
            <person name="Wortman J.R."/>
            <person name="Feldblyum T."/>
            <person name="Tallon L."/>
            <person name="Schatz M."/>
            <person name="Shumway M."/>
            <person name="Koo H."/>
            <person name="Salzberg S.L."/>
            <person name="Schobel S."/>
            <person name="Pertea M."/>
            <person name="Pop M."/>
            <person name="White O."/>
            <person name="Barton G.J."/>
            <person name="Carlow C.K."/>
            <person name="Crawford M.J."/>
            <person name="Daub J."/>
            <person name="Dimmic M.W."/>
            <person name="Estes C.F."/>
            <person name="Foster J.M."/>
            <person name="Ganatra M."/>
            <person name="Gregory W.F."/>
            <person name="Johnson N.M."/>
            <person name="Jin J."/>
            <person name="Komuniecki R."/>
            <person name="Korf I."/>
            <person name="Kumar S."/>
            <person name="Laney S."/>
            <person name="Li B.W."/>
            <person name="Li W."/>
            <person name="Lindblom T.H."/>
            <person name="Lustigman S."/>
            <person name="Ma D."/>
            <person name="Maina C.V."/>
            <person name="Martin D.M."/>
            <person name="McCarter J.P."/>
            <person name="McReynolds L."/>
            <person name="Mitreva M."/>
            <person name="Nutman T.B."/>
            <person name="Parkinson J."/>
            <person name="Peregrin-Alvarez J.M."/>
            <person name="Poole C."/>
            <person name="Ren Q."/>
            <person name="Saunders L."/>
            <person name="Sluder A.E."/>
            <person name="Smith K."/>
            <person name="Stanke M."/>
            <person name="Unnasch T.R."/>
            <person name="Ware J."/>
            <person name="Wei A.D."/>
            <person name="Weil G."/>
            <person name="Williams D.J."/>
            <person name="Zhang Y."/>
            <person name="Williams S.A."/>
            <person name="Fraser-Liggett C."/>
            <person name="Slatko B."/>
            <person name="Blaxter M.L."/>
            <person name="Scott A.L."/>
        </authorList>
    </citation>
    <scope>NUCLEOTIDE SEQUENCE</scope>
    <source>
        <strain evidence="1">FR3</strain>
    </source>
</reference>
<gene>
    <name evidence="1" type="primary">Bm566</name>
    <name evidence="1" type="ORF">BM_Bm566</name>
</gene>
<dbReference type="EMBL" id="LN856992">
    <property type="protein sequence ID" value="CDP98016.1"/>
    <property type="molecule type" value="Genomic_DNA"/>
</dbReference>
<dbReference type="AlphaFoldDB" id="A0A0J9XXY1"/>
<protein>
    <submittedName>
        <fullName evidence="1">Bm566</fullName>
    </submittedName>
</protein>